<sequence>MAVMPNKEYLLDAHEAPPPYALAEPHDASISPEPGAAVEIQPLPDKNGVIVTVQPPKVPENEKHTHVPCDIALVVDVSGSMGADAPAPGENERTGLSVLDLVKHACRTIISIMTEDDRLAIVTFSNGSKVLQPLTEMTDACKKVARGKVEAMKPEGCTNLWHGLRDGIKLFRDEGNTGYVPAVMILTDGEPNHMCPSQGYVPALKAMGKTNKYRP</sequence>
<dbReference type="SMART" id="SM00327">
    <property type="entry name" value="VWA"/>
    <property type="match status" value="1"/>
</dbReference>
<dbReference type="PANTHER" id="PTHR10579:SF156">
    <property type="entry name" value="VWFA DOMAIN-CONTAINING PROTEIN"/>
    <property type="match status" value="1"/>
</dbReference>
<dbReference type="PANTHER" id="PTHR10579">
    <property type="entry name" value="CALCIUM-ACTIVATED CHLORIDE CHANNEL REGULATOR"/>
    <property type="match status" value="1"/>
</dbReference>
<comment type="caution">
    <text evidence="2">The sequence shown here is derived from an EMBL/GenBank/DDBJ whole genome shotgun (WGS) entry which is preliminary data.</text>
</comment>
<evidence type="ECO:0000313" key="2">
    <source>
        <dbReference type="EMBL" id="KAL1865028.1"/>
    </source>
</evidence>
<dbReference type="InterPro" id="IPR002035">
    <property type="entry name" value="VWF_A"/>
</dbReference>
<organism evidence="2 3">
    <name type="scientific">Diaporthe australafricana</name>
    <dbReference type="NCBI Taxonomy" id="127596"/>
    <lineage>
        <taxon>Eukaryota</taxon>
        <taxon>Fungi</taxon>
        <taxon>Dikarya</taxon>
        <taxon>Ascomycota</taxon>
        <taxon>Pezizomycotina</taxon>
        <taxon>Sordariomycetes</taxon>
        <taxon>Sordariomycetidae</taxon>
        <taxon>Diaporthales</taxon>
        <taxon>Diaporthaceae</taxon>
        <taxon>Diaporthe</taxon>
    </lineage>
</organism>
<gene>
    <name evidence="2" type="ORF">Daus18300_007375</name>
</gene>
<dbReference type="SUPFAM" id="SSF53300">
    <property type="entry name" value="vWA-like"/>
    <property type="match status" value="1"/>
</dbReference>
<dbReference type="Proteomes" id="UP001583177">
    <property type="component" value="Unassembled WGS sequence"/>
</dbReference>
<name>A0ABR3WNB7_9PEZI</name>
<dbReference type="EMBL" id="JAWRVE010000064">
    <property type="protein sequence ID" value="KAL1865028.1"/>
    <property type="molecule type" value="Genomic_DNA"/>
</dbReference>
<evidence type="ECO:0000259" key="1">
    <source>
        <dbReference type="PROSITE" id="PS50234"/>
    </source>
</evidence>
<feature type="domain" description="VWFA" evidence="1">
    <location>
        <begin position="70"/>
        <end position="192"/>
    </location>
</feature>
<dbReference type="Gene3D" id="3.40.50.410">
    <property type="entry name" value="von Willebrand factor, type A domain"/>
    <property type="match status" value="1"/>
</dbReference>
<evidence type="ECO:0000313" key="3">
    <source>
        <dbReference type="Proteomes" id="UP001583177"/>
    </source>
</evidence>
<accession>A0ABR3WNB7</accession>
<protein>
    <recommendedName>
        <fullName evidence="1">VWFA domain-containing protein</fullName>
    </recommendedName>
</protein>
<dbReference type="Pfam" id="PF13519">
    <property type="entry name" value="VWA_2"/>
    <property type="match status" value="1"/>
</dbReference>
<keyword evidence="3" id="KW-1185">Reference proteome</keyword>
<proteinExistence type="predicted"/>
<dbReference type="InterPro" id="IPR036465">
    <property type="entry name" value="vWFA_dom_sf"/>
</dbReference>
<reference evidence="2 3" key="1">
    <citation type="journal article" date="2024" name="IMA Fungus">
        <title>IMA Genome - F19 : A genome assembly and annotation guide to empower mycologists, including annotated draft genome sequences of Ceratocystis pirilliformis, Diaporthe australafricana, Fusarium ophioides, Paecilomyces lecythidis, and Sporothrix stenoceras.</title>
        <authorList>
            <person name="Aylward J."/>
            <person name="Wilson A.M."/>
            <person name="Visagie C.M."/>
            <person name="Spraker J."/>
            <person name="Barnes I."/>
            <person name="Buitendag C."/>
            <person name="Ceriani C."/>
            <person name="Del Mar Angel L."/>
            <person name="du Plessis D."/>
            <person name="Fuchs T."/>
            <person name="Gasser K."/>
            <person name="Kramer D."/>
            <person name="Li W."/>
            <person name="Munsamy K."/>
            <person name="Piso A."/>
            <person name="Price J.L."/>
            <person name="Sonnekus B."/>
            <person name="Thomas C."/>
            <person name="van der Nest A."/>
            <person name="van Dijk A."/>
            <person name="van Heerden A."/>
            <person name="van Vuuren N."/>
            <person name="Yilmaz N."/>
            <person name="Duong T.A."/>
            <person name="van der Merwe N.A."/>
            <person name="Wingfield M.J."/>
            <person name="Wingfield B.D."/>
        </authorList>
    </citation>
    <scope>NUCLEOTIDE SEQUENCE [LARGE SCALE GENOMIC DNA]</scope>
    <source>
        <strain evidence="2 3">CMW 18300</strain>
    </source>
</reference>
<dbReference type="PROSITE" id="PS50234">
    <property type="entry name" value="VWFA"/>
    <property type="match status" value="1"/>
</dbReference>
<dbReference type="InterPro" id="IPR051266">
    <property type="entry name" value="CLCR"/>
</dbReference>